<dbReference type="EMBL" id="CM055097">
    <property type="protein sequence ID" value="KAJ7552378.1"/>
    <property type="molecule type" value="Genomic_DNA"/>
</dbReference>
<sequence length="742" mass="83993">MWLFYTISLSLTLAMVAATLKYFAAPSVPLHVLVIVGYAWFCSLSIIVLVPADIWTTLSNGKKVGIKLFWSWSYWSTFLLTWIIVPILQGYEDAGDFSVSERLKASVQLNVVYYSSVGAIGLLGVVILILLHKLQWGGVMGLAMACSNTFGLVTGAFLLGFGLIEIPRSIWRKADWQYRQKVLTHRIAQVAVKLDDAHQELSTAVVISQAISNQMSRRDPLRHCMDVIDNMVLELVKENPSFKPSAGRMGENDMDYESDEKSMAALRRRLRNAQHTFARYKSEYTGLILEALEIEDVMQNYERGITADWHYISSLRSIRSGSFARYLDQLEWVWRCIIRQQILRVFAVLLGTMTVAVLIAEATLLPSGVDLSLFSVLINSARYREILVQVLAFLPLVYMCACTYFSLFKLGMFTFYYFVPKYTNSVSLLMICSMVSRYAPPICYNFLNLIRLSNQKRQKTSFEELMGSDALPISGEFFFNKIYPLFMVIYTALIASNVLNRVTNYFGSWRRFQFESELEDSDGCDPSGLIILRKERSWLEQGSGIGDHVVPLARNFGNVDMDSETEAMLIQKPSEDNTNKNLRHEVRLEEHKISPGPAYKGSAVNFHGNGTEDNQSKDLSSKYASLRDQTKHPSYSPQSEVLPLTIAPKSASIANNSKSLQEKNSGITSTWDSMKSSLQDMKSNFSTRRFAPLRRFEERAITKGPPSSAETLENIFAGLRGRKDLDEFDEDSVDLRLLKSSR</sequence>
<proteinExistence type="predicted"/>
<gene>
    <name evidence="1" type="ORF">O6H91_06G052900</name>
</gene>
<name>A0ACC2DDQ3_DIPCM</name>
<evidence type="ECO:0000313" key="1">
    <source>
        <dbReference type="EMBL" id="KAJ7552378.1"/>
    </source>
</evidence>
<dbReference type="Proteomes" id="UP001162992">
    <property type="component" value="Chromosome 6"/>
</dbReference>
<organism evidence="1 2">
    <name type="scientific">Diphasiastrum complanatum</name>
    <name type="common">Issler's clubmoss</name>
    <name type="synonym">Lycopodium complanatum</name>
    <dbReference type="NCBI Taxonomy" id="34168"/>
    <lineage>
        <taxon>Eukaryota</taxon>
        <taxon>Viridiplantae</taxon>
        <taxon>Streptophyta</taxon>
        <taxon>Embryophyta</taxon>
        <taxon>Tracheophyta</taxon>
        <taxon>Lycopodiopsida</taxon>
        <taxon>Lycopodiales</taxon>
        <taxon>Lycopodiaceae</taxon>
        <taxon>Lycopodioideae</taxon>
        <taxon>Diphasiastrum</taxon>
    </lineage>
</organism>
<reference evidence="2" key="1">
    <citation type="journal article" date="2024" name="Proc. Natl. Acad. Sci. U.S.A.">
        <title>Extraordinary preservation of gene collinearity over three hundred million years revealed in homosporous lycophytes.</title>
        <authorList>
            <person name="Li C."/>
            <person name="Wickell D."/>
            <person name="Kuo L.Y."/>
            <person name="Chen X."/>
            <person name="Nie B."/>
            <person name="Liao X."/>
            <person name="Peng D."/>
            <person name="Ji J."/>
            <person name="Jenkins J."/>
            <person name="Williams M."/>
            <person name="Shu S."/>
            <person name="Plott C."/>
            <person name="Barry K."/>
            <person name="Rajasekar S."/>
            <person name="Grimwood J."/>
            <person name="Han X."/>
            <person name="Sun S."/>
            <person name="Hou Z."/>
            <person name="He W."/>
            <person name="Dai G."/>
            <person name="Sun C."/>
            <person name="Schmutz J."/>
            <person name="Leebens-Mack J.H."/>
            <person name="Li F.W."/>
            <person name="Wang L."/>
        </authorList>
    </citation>
    <scope>NUCLEOTIDE SEQUENCE [LARGE SCALE GENOMIC DNA]</scope>
    <source>
        <strain evidence="2">cv. PW_Plant_1</strain>
    </source>
</reference>
<comment type="caution">
    <text evidence="1">The sequence shown here is derived from an EMBL/GenBank/DDBJ whole genome shotgun (WGS) entry which is preliminary data.</text>
</comment>
<protein>
    <submittedName>
        <fullName evidence="1">Uncharacterized protein</fullName>
    </submittedName>
</protein>
<evidence type="ECO:0000313" key="2">
    <source>
        <dbReference type="Proteomes" id="UP001162992"/>
    </source>
</evidence>
<keyword evidence="2" id="KW-1185">Reference proteome</keyword>
<accession>A0ACC2DDQ3</accession>